<sequence>MLPSTLRAVNRGREKVQRHIRNLVACNLCPRSEKALRSHSSPAMVRWGGSYFHLECNNPKPGLMCDLWFYSTRDSALSLYMIQPIPPSPFSSIHQNECFMQKEFCRKPWVIEKFDVHGGELKVLIGVQFQP</sequence>
<dbReference type="AlphaFoldDB" id="A0A835Q1F0"/>
<gene>
    <name evidence="1" type="ORF">HPP92_021594</name>
</gene>
<dbReference type="EMBL" id="JADCNL010000011">
    <property type="protein sequence ID" value="KAG0461297.1"/>
    <property type="molecule type" value="Genomic_DNA"/>
</dbReference>
<protein>
    <submittedName>
        <fullName evidence="1">Uncharacterized protein</fullName>
    </submittedName>
</protein>
<evidence type="ECO:0000313" key="1">
    <source>
        <dbReference type="EMBL" id="KAG0461297.1"/>
    </source>
</evidence>
<accession>A0A835Q1F0</accession>
<reference evidence="1 2" key="1">
    <citation type="journal article" date="2020" name="Nat. Food">
        <title>A phased Vanilla planifolia genome enables genetic improvement of flavour and production.</title>
        <authorList>
            <person name="Hasing T."/>
            <person name="Tang H."/>
            <person name="Brym M."/>
            <person name="Khazi F."/>
            <person name="Huang T."/>
            <person name="Chambers A.H."/>
        </authorList>
    </citation>
    <scope>NUCLEOTIDE SEQUENCE [LARGE SCALE GENOMIC DNA]</scope>
    <source>
        <tissue evidence="1">Leaf</tissue>
    </source>
</reference>
<name>A0A835Q1F0_VANPL</name>
<keyword evidence="2" id="KW-1185">Reference proteome</keyword>
<comment type="caution">
    <text evidence="1">The sequence shown here is derived from an EMBL/GenBank/DDBJ whole genome shotgun (WGS) entry which is preliminary data.</text>
</comment>
<evidence type="ECO:0000313" key="2">
    <source>
        <dbReference type="Proteomes" id="UP000636800"/>
    </source>
</evidence>
<proteinExistence type="predicted"/>
<dbReference type="Proteomes" id="UP000636800">
    <property type="component" value="Chromosome 11"/>
</dbReference>
<organism evidence="1 2">
    <name type="scientific">Vanilla planifolia</name>
    <name type="common">Vanilla</name>
    <dbReference type="NCBI Taxonomy" id="51239"/>
    <lineage>
        <taxon>Eukaryota</taxon>
        <taxon>Viridiplantae</taxon>
        <taxon>Streptophyta</taxon>
        <taxon>Embryophyta</taxon>
        <taxon>Tracheophyta</taxon>
        <taxon>Spermatophyta</taxon>
        <taxon>Magnoliopsida</taxon>
        <taxon>Liliopsida</taxon>
        <taxon>Asparagales</taxon>
        <taxon>Orchidaceae</taxon>
        <taxon>Vanilloideae</taxon>
        <taxon>Vanilleae</taxon>
        <taxon>Vanilla</taxon>
    </lineage>
</organism>